<dbReference type="RefSeq" id="WP_133581592.1">
    <property type="nucleotide sequence ID" value="NZ_SNYJ01000017.1"/>
</dbReference>
<protein>
    <submittedName>
        <fullName evidence="9">Spore germination protein AB</fullName>
    </submittedName>
</protein>
<evidence type="ECO:0000256" key="2">
    <source>
        <dbReference type="ARBA" id="ARBA00007998"/>
    </source>
</evidence>
<comment type="similarity">
    <text evidence="2">Belongs to the amino acid-polyamine-organocation (APC) superfamily. Spore germination protein (SGP) (TC 2.A.3.9) family.</text>
</comment>
<dbReference type="GO" id="GO:0009847">
    <property type="term" value="P:spore germination"/>
    <property type="evidence" value="ECO:0007669"/>
    <property type="project" value="InterPro"/>
</dbReference>
<evidence type="ECO:0000256" key="8">
    <source>
        <dbReference type="SAM" id="Phobius"/>
    </source>
</evidence>
<dbReference type="PANTHER" id="PTHR34975">
    <property type="entry name" value="SPORE GERMINATION PROTEIN A2"/>
    <property type="match status" value="1"/>
</dbReference>
<keyword evidence="3" id="KW-0813">Transport</keyword>
<gene>
    <name evidence="9" type="ORF">EV213_11714</name>
</gene>
<proteinExistence type="inferred from homology"/>
<keyword evidence="6 8" id="KW-1133">Transmembrane helix</keyword>
<dbReference type="Pfam" id="PF03845">
    <property type="entry name" value="Spore_permease"/>
    <property type="match status" value="1"/>
</dbReference>
<comment type="subcellular location">
    <subcellularLocation>
        <location evidence="1">Membrane</location>
        <topology evidence="1">Multi-pass membrane protein</topology>
    </subcellularLocation>
</comment>
<feature type="transmembrane region" description="Helical" evidence="8">
    <location>
        <begin position="220"/>
        <end position="241"/>
    </location>
</feature>
<comment type="caution">
    <text evidence="9">The sequence shown here is derived from an EMBL/GenBank/DDBJ whole genome shotgun (WGS) entry which is preliminary data.</text>
</comment>
<evidence type="ECO:0000256" key="6">
    <source>
        <dbReference type="ARBA" id="ARBA00022989"/>
    </source>
</evidence>
<dbReference type="PIRSF" id="PIRSF006060">
    <property type="entry name" value="AA_transporter"/>
    <property type="match status" value="1"/>
</dbReference>
<reference evidence="9 10" key="1">
    <citation type="submission" date="2019-03" db="EMBL/GenBank/DDBJ databases">
        <title>Genomic Encyclopedia of Type Strains, Phase IV (KMG-IV): sequencing the most valuable type-strain genomes for metagenomic binning, comparative biology and taxonomic classification.</title>
        <authorList>
            <person name="Goeker M."/>
        </authorList>
    </citation>
    <scope>NUCLEOTIDE SEQUENCE [LARGE SCALE GENOMIC DNA]</scope>
    <source>
        <strain evidence="9 10">DSM 28697</strain>
    </source>
</reference>
<feature type="transmembrane region" description="Helical" evidence="8">
    <location>
        <begin position="91"/>
        <end position="110"/>
    </location>
</feature>
<keyword evidence="7 8" id="KW-0472">Membrane</keyword>
<sequence>MAQKNTLAKSQLSVVQACALLMSTFLGFGYIVLSRELSDMLNTADGWIVIIIATLFIVCFYLIIQSLAAGHEGESLYEYSPKLIGKWGTKLIALYYTAYFFSMAGLEIRACTEMVRFFLLEDTPMIVIIVSFIVLVHYLTVSGLQIIARVSLFYLVPTIVIVLILMVLSLRIFELSNLRPVMSEGIMPIVKATPKTGFYFLGLEIMLFISGAVEKPKKLFVPVMGTILFTGLLYILSYIVIVGGMGVTETANTTWPTISLIQSFEIEGVLFERYEIFFLFVWLMQFYTTTVAFYYGSLVSFTTLFSTSVKKVALFSLVITTVIALLPKTMDELFWGLNILGYSFFISVFGIPVVLLAISKFKKRWAR</sequence>
<feature type="transmembrane region" description="Helical" evidence="8">
    <location>
        <begin position="152"/>
        <end position="173"/>
    </location>
</feature>
<feature type="transmembrane region" description="Helical" evidence="8">
    <location>
        <begin position="276"/>
        <end position="296"/>
    </location>
</feature>
<feature type="transmembrane region" description="Helical" evidence="8">
    <location>
        <begin position="122"/>
        <end position="140"/>
    </location>
</feature>
<evidence type="ECO:0000256" key="7">
    <source>
        <dbReference type="ARBA" id="ARBA00023136"/>
    </source>
</evidence>
<feature type="transmembrane region" description="Helical" evidence="8">
    <location>
        <begin position="196"/>
        <end position="213"/>
    </location>
</feature>
<dbReference type="OrthoDB" id="2716906at2"/>
<organism evidence="9 10">
    <name type="scientific">Aureibacillus halotolerans</name>
    <dbReference type="NCBI Taxonomy" id="1508390"/>
    <lineage>
        <taxon>Bacteria</taxon>
        <taxon>Bacillati</taxon>
        <taxon>Bacillota</taxon>
        <taxon>Bacilli</taxon>
        <taxon>Bacillales</taxon>
        <taxon>Bacillaceae</taxon>
        <taxon>Aureibacillus</taxon>
    </lineage>
</organism>
<feature type="transmembrane region" description="Helical" evidence="8">
    <location>
        <begin position="339"/>
        <end position="358"/>
    </location>
</feature>
<dbReference type="NCBIfam" id="TIGR00912">
    <property type="entry name" value="2A0309"/>
    <property type="match status" value="1"/>
</dbReference>
<dbReference type="EMBL" id="SNYJ01000017">
    <property type="protein sequence ID" value="TDQ36550.1"/>
    <property type="molecule type" value="Genomic_DNA"/>
</dbReference>
<evidence type="ECO:0000313" key="9">
    <source>
        <dbReference type="EMBL" id="TDQ36550.1"/>
    </source>
</evidence>
<keyword evidence="5 8" id="KW-0812">Transmembrane</keyword>
<evidence type="ECO:0000313" key="10">
    <source>
        <dbReference type="Proteomes" id="UP000295632"/>
    </source>
</evidence>
<feature type="transmembrane region" description="Helical" evidence="8">
    <location>
        <begin position="46"/>
        <end position="70"/>
    </location>
</feature>
<accession>A0A4R6TSF5</accession>
<evidence type="ECO:0000256" key="5">
    <source>
        <dbReference type="ARBA" id="ARBA00022692"/>
    </source>
</evidence>
<dbReference type="AlphaFoldDB" id="A0A4R6TSF5"/>
<dbReference type="PANTHER" id="PTHR34975:SF2">
    <property type="entry name" value="SPORE GERMINATION PROTEIN A2"/>
    <property type="match status" value="1"/>
</dbReference>
<evidence type="ECO:0000256" key="1">
    <source>
        <dbReference type="ARBA" id="ARBA00004141"/>
    </source>
</evidence>
<dbReference type="Proteomes" id="UP000295632">
    <property type="component" value="Unassembled WGS sequence"/>
</dbReference>
<dbReference type="Gene3D" id="1.20.1740.10">
    <property type="entry name" value="Amino acid/polyamine transporter I"/>
    <property type="match status" value="1"/>
</dbReference>
<keyword evidence="10" id="KW-1185">Reference proteome</keyword>
<dbReference type="GO" id="GO:0016020">
    <property type="term" value="C:membrane"/>
    <property type="evidence" value="ECO:0007669"/>
    <property type="project" value="UniProtKB-SubCell"/>
</dbReference>
<feature type="transmembrane region" description="Helical" evidence="8">
    <location>
        <begin position="308"/>
        <end position="327"/>
    </location>
</feature>
<dbReference type="InterPro" id="IPR004761">
    <property type="entry name" value="Spore_GerAB"/>
</dbReference>
<evidence type="ECO:0000256" key="3">
    <source>
        <dbReference type="ARBA" id="ARBA00022448"/>
    </source>
</evidence>
<name>A0A4R6TSF5_9BACI</name>
<feature type="transmembrane region" description="Helical" evidence="8">
    <location>
        <begin position="12"/>
        <end position="34"/>
    </location>
</feature>
<evidence type="ECO:0000256" key="4">
    <source>
        <dbReference type="ARBA" id="ARBA00022544"/>
    </source>
</evidence>
<keyword evidence="4" id="KW-0309">Germination</keyword>